<dbReference type="KEGG" id="mpuf:101690960"/>
<feature type="compositionally biased region" description="Polar residues" evidence="1">
    <location>
        <begin position="96"/>
        <end position="105"/>
    </location>
</feature>
<protein>
    <submittedName>
        <fullName evidence="3">Uncharacterized protein C6orf15 homolog</fullName>
    </submittedName>
</protein>
<dbReference type="PANTHER" id="PTHR15817">
    <property type="entry name" value="STG PROTEIN"/>
    <property type="match status" value="1"/>
</dbReference>
<sequence>MRVECTDLLSAQPLAHLVSVAHPHPQEDKGLAALAQREMLELSKTQGCTVGSSVPLGLILLTCLHLPGFFAQSIAAVEEEVLQHLGTNLHLLEQPSLPSHSNSELPQPKPDPGPNDLTRVPLKYNASPLAGFQPAGGSGVQRWPPTGGLPSMDSWSSEDPWQIMAAATEDHVREALPEKWSYLSGAVALPLGNSPLPAAPSTRSIGPILKASHLYQDSKSRQWLHSNVLGAQREILVQHPLNSIRQPFLPGHPWGTLNPGVSWGDGGPGTGWGTRPMPQPVGIWGINNQYPSTIWGDINRSPGGSWGNINRYPGTSWGDINLYPGGSWGNIHLRPGINNQFPPRVLRPTGSSWNTPAGFLNPPNPGLQWG</sequence>
<evidence type="ECO:0000313" key="2">
    <source>
        <dbReference type="Proteomes" id="UP000000715"/>
    </source>
</evidence>
<dbReference type="GO" id="GO:0031012">
    <property type="term" value="C:extracellular matrix"/>
    <property type="evidence" value="ECO:0007669"/>
    <property type="project" value="TreeGrafter"/>
</dbReference>
<dbReference type="OrthoDB" id="9446516at2759"/>
<name>A0A8U0NHY1_MUSPF</name>
<dbReference type="RefSeq" id="XP_004782376.2">
    <property type="nucleotide sequence ID" value="XM_004782319.2"/>
</dbReference>
<proteinExistence type="predicted"/>
<keyword evidence="2" id="KW-1185">Reference proteome</keyword>
<feature type="region of interest" description="Disordered" evidence="1">
    <location>
        <begin position="132"/>
        <end position="155"/>
    </location>
</feature>
<feature type="region of interest" description="Disordered" evidence="1">
    <location>
        <begin position="93"/>
        <end position="120"/>
    </location>
</feature>
<dbReference type="GO" id="GO:0030198">
    <property type="term" value="P:extracellular matrix organization"/>
    <property type="evidence" value="ECO:0007669"/>
    <property type="project" value="TreeGrafter"/>
</dbReference>
<dbReference type="Proteomes" id="UP000000715">
    <property type="component" value="Unplaced"/>
</dbReference>
<dbReference type="AlphaFoldDB" id="A0A8U0NHY1"/>
<reference evidence="3" key="1">
    <citation type="submission" date="2025-08" db="UniProtKB">
        <authorList>
            <consortium name="RefSeq"/>
        </authorList>
    </citation>
    <scope>IDENTIFICATION</scope>
    <source>
        <tissue evidence="3">Brain</tissue>
    </source>
</reference>
<dbReference type="CTD" id="101664368"/>
<accession>A0A8U0NHY1</accession>
<dbReference type="PANTHER" id="PTHR15817:SF2">
    <property type="entry name" value="SIMILAR TO RIKEN CDNA 2300002M23"/>
    <property type="match status" value="1"/>
</dbReference>
<gene>
    <name evidence="3" type="primary">CUNH6orf15</name>
</gene>
<organism evidence="2 3">
    <name type="scientific">Mustela putorius furo</name>
    <name type="common">European domestic ferret</name>
    <name type="synonym">Mustela furo</name>
    <dbReference type="NCBI Taxonomy" id="9669"/>
    <lineage>
        <taxon>Eukaryota</taxon>
        <taxon>Metazoa</taxon>
        <taxon>Chordata</taxon>
        <taxon>Craniata</taxon>
        <taxon>Vertebrata</taxon>
        <taxon>Euteleostomi</taxon>
        <taxon>Mammalia</taxon>
        <taxon>Eutheria</taxon>
        <taxon>Laurasiatheria</taxon>
        <taxon>Carnivora</taxon>
        <taxon>Caniformia</taxon>
        <taxon>Musteloidea</taxon>
        <taxon>Mustelidae</taxon>
        <taxon>Mustelinae</taxon>
        <taxon>Mustela</taxon>
    </lineage>
</organism>
<dbReference type="GeneID" id="101690960"/>
<evidence type="ECO:0000256" key="1">
    <source>
        <dbReference type="SAM" id="MobiDB-lite"/>
    </source>
</evidence>
<dbReference type="Pfam" id="PF15809">
    <property type="entry name" value="STG"/>
    <property type="match status" value="1"/>
</dbReference>
<evidence type="ECO:0000313" key="3">
    <source>
        <dbReference type="RefSeq" id="XP_004782376.2"/>
    </source>
</evidence>
<dbReference type="InterPro" id="IPR026135">
    <property type="entry name" value="C6orf15"/>
</dbReference>